<gene>
    <name evidence="2" type="ORF">ACFOM9_00735</name>
</gene>
<dbReference type="GO" id="GO:0016757">
    <property type="term" value="F:glycosyltransferase activity"/>
    <property type="evidence" value="ECO:0007669"/>
    <property type="project" value="UniProtKB-KW"/>
</dbReference>
<keyword evidence="2" id="KW-0808">Transferase</keyword>
<organism evidence="2 3">
    <name type="scientific">Luteimonas notoginsengisoli</name>
    <dbReference type="NCBI Taxonomy" id="1578200"/>
    <lineage>
        <taxon>Bacteria</taxon>
        <taxon>Pseudomonadati</taxon>
        <taxon>Pseudomonadota</taxon>
        <taxon>Gammaproteobacteria</taxon>
        <taxon>Lysobacterales</taxon>
        <taxon>Lysobacteraceae</taxon>
        <taxon>Luteimonas</taxon>
    </lineage>
</organism>
<reference evidence="3" key="1">
    <citation type="journal article" date="2019" name="Int. J. Syst. Evol. Microbiol.">
        <title>The Global Catalogue of Microorganisms (GCM) 10K type strain sequencing project: providing services to taxonomists for standard genome sequencing and annotation.</title>
        <authorList>
            <consortium name="The Broad Institute Genomics Platform"/>
            <consortium name="The Broad Institute Genome Sequencing Center for Infectious Disease"/>
            <person name="Wu L."/>
            <person name="Ma J."/>
        </authorList>
    </citation>
    <scope>NUCLEOTIDE SEQUENCE [LARGE SCALE GENOMIC DNA]</scope>
    <source>
        <strain evidence="3">KCTC 42211</strain>
    </source>
</reference>
<dbReference type="InterPro" id="IPR001173">
    <property type="entry name" value="Glyco_trans_2-like"/>
</dbReference>
<dbReference type="InterPro" id="IPR029044">
    <property type="entry name" value="Nucleotide-diphossugar_trans"/>
</dbReference>
<keyword evidence="2" id="KW-0328">Glycosyltransferase</keyword>
<comment type="caution">
    <text evidence="2">The sequence shown here is derived from an EMBL/GenBank/DDBJ whole genome shotgun (WGS) entry which is preliminary data.</text>
</comment>
<dbReference type="PANTHER" id="PTHR43179">
    <property type="entry name" value="RHAMNOSYLTRANSFERASE WBBL"/>
    <property type="match status" value="1"/>
</dbReference>
<dbReference type="EMBL" id="JBHRYF010000001">
    <property type="protein sequence ID" value="MFC3658602.1"/>
    <property type="molecule type" value="Genomic_DNA"/>
</dbReference>
<keyword evidence="3" id="KW-1185">Reference proteome</keyword>
<sequence length="776" mass="86388">MVAVAAAVKNSGIVLRISTTASRSLVEVSFAAAADMEIEWQRGVAEWRSHGERPCFVSPTPVLPEGLSAGWYELRGELASVDGTQMVPHLLVGYARGHDGDAQISLPPPDAGGKVRALVLFKFAVTSLQFCPTVGPERFRIHGVSLRRISRLRALCYMLGSGFGDRAAPAIWIRYLADLCGTGLSPATDALYRDYRRRVLRDQAGGYAGWVARHDTLTTERMENLRRRAERLGAAAPLVSILLPTYQTPERWLRRCIESVLAQAYRRWQLCIADDASPDPRVVAVAQEYASRDPRIQVLRRDANGHISEASNTALAMARGDFVALLDHDDELRPHALLELIEAISAYPGVQLAYSDEDKLDAEGRRYDPYFKPDFDPDLLRSQNYICHFTAIRTDLVRAVGGFRKGFEGSQDHDLILRCTERLRPEQVRHVPKVLYHWRAIPGSTALTRDAKDYASSAGARAVDEHLQRRHPGARVEELSHGHFRVHWPLPSPPPMISLVVPTRDRVELLRTCVESILGKSTYPAFELVVVDNQSTDASALDYLRELEQRERVRVLRYDAPFNYSAINNWAVRQCGGDVIGLINNDIEVITPDWLEEMASQAMRLDVGAVGAMLYYPDDTIQHAGVVLGVHGVAAHLYAGMPRGFPGHGGRARVAQSLSAVTGACLLVRRAVWDQVGGLDESLQVAFNDIDFCLRLRAAGYRNIWTPFAELYHHESASRGSEDTDEKRQRFAGEVELMQERWGEELPCDPAYNPNLSLSSLTCELSSPPRGQHLAL</sequence>
<evidence type="ECO:0000313" key="2">
    <source>
        <dbReference type="EMBL" id="MFC3658602.1"/>
    </source>
</evidence>
<dbReference type="Gene3D" id="3.90.550.10">
    <property type="entry name" value="Spore Coat Polysaccharide Biosynthesis Protein SpsA, Chain A"/>
    <property type="match status" value="2"/>
</dbReference>
<proteinExistence type="predicted"/>
<dbReference type="RefSeq" id="WP_386705297.1">
    <property type="nucleotide sequence ID" value="NZ_JBHRYF010000001.1"/>
</dbReference>
<dbReference type="Pfam" id="PF13641">
    <property type="entry name" value="Glyco_tranf_2_3"/>
    <property type="match status" value="1"/>
</dbReference>
<dbReference type="SUPFAM" id="SSF53448">
    <property type="entry name" value="Nucleotide-diphospho-sugar transferases"/>
    <property type="match status" value="2"/>
</dbReference>
<evidence type="ECO:0000259" key="1">
    <source>
        <dbReference type="Pfam" id="PF00535"/>
    </source>
</evidence>
<dbReference type="CDD" id="cd04186">
    <property type="entry name" value="GT_2_like_c"/>
    <property type="match status" value="1"/>
</dbReference>
<feature type="domain" description="Glycosyltransferase 2-like" evidence="1">
    <location>
        <begin position="240"/>
        <end position="399"/>
    </location>
</feature>
<evidence type="ECO:0000313" key="3">
    <source>
        <dbReference type="Proteomes" id="UP001595724"/>
    </source>
</evidence>
<dbReference type="CDD" id="cd04184">
    <property type="entry name" value="GT2_RfbC_Mx_like"/>
    <property type="match status" value="1"/>
</dbReference>
<name>A0ABV7UQ21_9GAMM</name>
<dbReference type="Proteomes" id="UP001595724">
    <property type="component" value="Unassembled WGS sequence"/>
</dbReference>
<protein>
    <submittedName>
        <fullName evidence="2">Glycosyltransferase family 2 protein</fullName>
        <ecNumber evidence="2">2.4.-.-</ecNumber>
    </submittedName>
</protein>
<dbReference type="EC" id="2.4.-.-" evidence="2"/>
<dbReference type="Pfam" id="PF00535">
    <property type="entry name" value="Glycos_transf_2"/>
    <property type="match status" value="1"/>
</dbReference>
<accession>A0ABV7UQ21</accession>
<dbReference type="PANTHER" id="PTHR43179:SF7">
    <property type="entry name" value="RHAMNOSYLTRANSFERASE WBBL"/>
    <property type="match status" value="1"/>
</dbReference>